<keyword evidence="1" id="KW-0812">Transmembrane</keyword>
<sequence length="65" mass="7485">MADASKRTLNKMKRSKWVIRVQACLRLTVNIFLFPFARIPWSRDSSQNAGKAMSNDCIPCYHLPT</sequence>
<organism evidence="2 3">
    <name type="scientific">Syncephalastrum racemosum</name>
    <name type="common">Filamentous fungus</name>
    <dbReference type="NCBI Taxonomy" id="13706"/>
    <lineage>
        <taxon>Eukaryota</taxon>
        <taxon>Fungi</taxon>
        <taxon>Fungi incertae sedis</taxon>
        <taxon>Mucoromycota</taxon>
        <taxon>Mucoromycotina</taxon>
        <taxon>Mucoromycetes</taxon>
        <taxon>Mucorales</taxon>
        <taxon>Syncephalastraceae</taxon>
        <taxon>Syncephalastrum</taxon>
    </lineage>
</organism>
<feature type="transmembrane region" description="Helical" evidence="1">
    <location>
        <begin position="17"/>
        <end position="37"/>
    </location>
</feature>
<proteinExistence type="predicted"/>
<name>A0A1X2H248_SYNRA</name>
<comment type="caution">
    <text evidence="2">The sequence shown here is derived from an EMBL/GenBank/DDBJ whole genome shotgun (WGS) entry which is preliminary data.</text>
</comment>
<evidence type="ECO:0000256" key="1">
    <source>
        <dbReference type="SAM" id="Phobius"/>
    </source>
</evidence>
<gene>
    <name evidence="2" type="ORF">BCR43DRAFT_73246</name>
</gene>
<dbReference type="EMBL" id="MCGN01000010">
    <property type="protein sequence ID" value="ORY91870.1"/>
    <property type="molecule type" value="Genomic_DNA"/>
</dbReference>
<keyword evidence="3" id="KW-1185">Reference proteome</keyword>
<accession>A0A1X2H248</accession>
<keyword evidence="1" id="KW-0472">Membrane</keyword>
<dbReference type="Proteomes" id="UP000242180">
    <property type="component" value="Unassembled WGS sequence"/>
</dbReference>
<evidence type="ECO:0000313" key="3">
    <source>
        <dbReference type="Proteomes" id="UP000242180"/>
    </source>
</evidence>
<dbReference type="AlphaFoldDB" id="A0A1X2H248"/>
<dbReference type="InParanoid" id="A0A1X2H248"/>
<evidence type="ECO:0000313" key="2">
    <source>
        <dbReference type="EMBL" id="ORY91870.1"/>
    </source>
</evidence>
<reference evidence="2 3" key="1">
    <citation type="submission" date="2016-07" db="EMBL/GenBank/DDBJ databases">
        <title>Pervasive Adenine N6-methylation of Active Genes in Fungi.</title>
        <authorList>
            <consortium name="DOE Joint Genome Institute"/>
            <person name="Mondo S.J."/>
            <person name="Dannebaum R.O."/>
            <person name="Kuo R.C."/>
            <person name="Labutti K."/>
            <person name="Haridas S."/>
            <person name="Kuo A."/>
            <person name="Salamov A."/>
            <person name="Ahrendt S.R."/>
            <person name="Lipzen A."/>
            <person name="Sullivan W."/>
            <person name="Andreopoulos W.B."/>
            <person name="Clum A."/>
            <person name="Lindquist E."/>
            <person name="Daum C."/>
            <person name="Ramamoorthy G.K."/>
            <person name="Gryganskyi A."/>
            <person name="Culley D."/>
            <person name="Magnuson J.K."/>
            <person name="James T.Y."/>
            <person name="O'Malley M.A."/>
            <person name="Stajich J.E."/>
            <person name="Spatafora J.W."/>
            <person name="Visel A."/>
            <person name="Grigoriev I.V."/>
        </authorList>
    </citation>
    <scope>NUCLEOTIDE SEQUENCE [LARGE SCALE GENOMIC DNA]</scope>
    <source>
        <strain evidence="2 3">NRRL 2496</strain>
    </source>
</reference>
<keyword evidence="1" id="KW-1133">Transmembrane helix</keyword>
<protein>
    <submittedName>
        <fullName evidence="2">Uncharacterized protein</fullName>
    </submittedName>
</protein>